<dbReference type="GO" id="GO:0038023">
    <property type="term" value="F:signaling receptor activity"/>
    <property type="evidence" value="ECO:0007669"/>
    <property type="project" value="TreeGrafter"/>
</dbReference>
<accession>A0A6P7X5E4</accession>
<feature type="region of interest" description="Disordered" evidence="4">
    <location>
        <begin position="53"/>
        <end position="101"/>
    </location>
</feature>
<feature type="region of interest" description="Disordered" evidence="4">
    <location>
        <begin position="176"/>
        <end position="195"/>
    </location>
</feature>
<keyword evidence="1" id="KW-0732">Signal</keyword>
<evidence type="ECO:0000256" key="3">
    <source>
        <dbReference type="ARBA" id="ARBA00023319"/>
    </source>
</evidence>
<keyword evidence="5" id="KW-1133">Transmembrane helix</keyword>
<evidence type="ECO:0000313" key="7">
    <source>
        <dbReference type="RefSeq" id="XP_030047703.1"/>
    </source>
</evidence>
<evidence type="ECO:0000313" key="6">
    <source>
        <dbReference type="Proteomes" id="UP000515156"/>
    </source>
</evidence>
<evidence type="ECO:0000256" key="2">
    <source>
        <dbReference type="ARBA" id="ARBA00023157"/>
    </source>
</evidence>
<dbReference type="AlphaFoldDB" id="A0A6P7X5E4"/>
<dbReference type="InParanoid" id="A0A6P7X5E4"/>
<dbReference type="GeneID" id="115461798"/>
<evidence type="ECO:0000256" key="1">
    <source>
        <dbReference type="ARBA" id="ARBA00022729"/>
    </source>
</evidence>
<feature type="transmembrane region" description="Helical" evidence="5">
    <location>
        <begin position="113"/>
        <end position="132"/>
    </location>
</feature>
<keyword evidence="5" id="KW-0812">Transmembrane</keyword>
<dbReference type="Proteomes" id="UP000515156">
    <property type="component" value="Chromosome 2"/>
</dbReference>
<reference evidence="7" key="1">
    <citation type="submission" date="2025-08" db="UniProtKB">
        <authorList>
            <consortium name="RefSeq"/>
        </authorList>
    </citation>
    <scope>IDENTIFICATION</scope>
</reference>
<name>A0A6P7X5E4_9AMPH</name>
<dbReference type="InterPro" id="IPR013783">
    <property type="entry name" value="Ig-like_fold"/>
</dbReference>
<evidence type="ECO:0000256" key="5">
    <source>
        <dbReference type="SAM" id="Phobius"/>
    </source>
</evidence>
<dbReference type="PANTHER" id="PTHR16423">
    <property type="entry name" value="TREM-LIKE TRANSCRIPT PROTEIN"/>
    <property type="match status" value="1"/>
</dbReference>
<dbReference type="GO" id="GO:0009986">
    <property type="term" value="C:cell surface"/>
    <property type="evidence" value="ECO:0007669"/>
    <property type="project" value="TreeGrafter"/>
</dbReference>
<dbReference type="InterPro" id="IPR052314">
    <property type="entry name" value="Immune_rcpt_domain"/>
</dbReference>
<evidence type="ECO:0000256" key="4">
    <source>
        <dbReference type="SAM" id="MobiDB-lite"/>
    </source>
</evidence>
<dbReference type="Gene3D" id="2.60.40.10">
    <property type="entry name" value="Immunoglobulins"/>
    <property type="match status" value="1"/>
</dbReference>
<keyword evidence="2" id="KW-1015">Disulfide bond</keyword>
<dbReference type="KEGG" id="muo:115461798"/>
<protein>
    <submittedName>
        <fullName evidence="7">CMRF35-like molecule 1</fullName>
    </submittedName>
</protein>
<keyword evidence="6" id="KW-1185">Reference proteome</keyword>
<dbReference type="PANTHER" id="PTHR16423:SF6">
    <property type="entry name" value="TRIGGERING RECEPTOR EXPRESSED ON MYELOID CELLS 2-RELATED"/>
    <property type="match status" value="1"/>
</dbReference>
<organism evidence="6 7">
    <name type="scientific">Microcaecilia unicolor</name>
    <dbReference type="NCBI Taxonomy" id="1415580"/>
    <lineage>
        <taxon>Eukaryota</taxon>
        <taxon>Metazoa</taxon>
        <taxon>Chordata</taxon>
        <taxon>Craniata</taxon>
        <taxon>Vertebrata</taxon>
        <taxon>Euteleostomi</taxon>
        <taxon>Amphibia</taxon>
        <taxon>Gymnophiona</taxon>
        <taxon>Siphonopidae</taxon>
        <taxon>Microcaecilia</taxon>
    </lineage>
</organism>
<dbReference type="RefSeq" id="XP_030047703.1">
    <property type="nucleotide sequence ID" value="XM_030191843.1"/>
</dbReference>
<proteinExistence type="predicted"/>
<gene>
    <name evidence="7" type="primary">LOC115461798</name>
</gene>
<sequence>MKDEYSNQRFTVTMQNLTQEDIGRYSCGIMQNRYCYKMCTFIVSLPPGTASPEGRLPDLSPFTESDVTWNSSEEDSSEEDSLEEEGTAISTLPGDSAGTEIPLTDRSTKVLPILIPILLLLLLVFLAAVILIRTQREKKEAPVKEVTPVYENTASPQSPCGKVAATTVYVTAGPPACAESKPPSSDGQHAPNPDPYYEEIQELHLTDHGRIDNASYCTVGHPVHVQQ</sequence>
<feature type="compositionally biased region" description="Acidic residues" evidence="4">
    <location>
        <begin position="72"/>
        <end position="86"/>
    </location>
</feature>
<keyword evidence="3" id="KW-0393">Immunoglobulin domain</keyword>
<keyword evidence="5" id="KW-0472">Membrane</keyword>